<evidence type="ECO:0000313" key="3">
    <source>
        <dbReference type="Proteomes" id="UP001457282"/>
    </source>
</evidence>
<dbReference type="SMART" id="SM00256">
    <property type="entry name" value="FBOX"/>
    <property type="match status" value="1"/>
</dbReference>
<dbReference type="AlphaFoldDB" id="A0AAW1WA58"/>
<accession>A0AAW1WA58</accession>
<proteinExistence type="predicted"/>
<dbReference type="InterPro" id="IPR001810">
    <property type="entry name" value="F-box_dom"/>
</dbReference>
<name>A0AAW1WA58_RUBAR</name>
<dbReference type="Gene3D" id="1.20.1280.50">
    <property type="match status" value="1"/>
</dbReference>
<dbReference type="InterPro" id="IPR036047">
    <property type="entry name" value="F-box-like_dom_sf"/>
</dbReference>
<dbReference type="InterPro" id="IPR056592">
    <property type="entry name" value="Beta-prop_At3g26010-like"/>
</dbReference>
<evidence type="ECO:0000259" key="1">
    <source>
        <dbReference type="PROSITE" id="PS50181"/>
    </source>
</evidence>
<dbReference type="Pfam" id="PF00646">
    <property type="entry name" value="F-box"/>
    <property type="match status" value="1"/>
</dbReference>
<dbReference type="PANTHER" id="PTHR35546:SF130">
    <property type="entry name" value="EXPRESSED PROTEIN"/>
    <property type="match status" value="1"/>
</dbReference>
<dbReference type="Pfam" id="PF24750">
    <property type="entry name" value="b-prop_At3g26010-like"/>
    <property type="match status" value="1"/>
</dbReference>
<reference evidence="2 3" key="1">
    <citation type="journal article" date="2023" name="G3 (Bethesda)">
        <title>A chromosome-length genome assembly and annotation of blackberry (Rubus argutus, cv. 'Hillquist').</title>
        <authorList>
            <person name="Bruna T."/>
            <person name="Aryal R."/>
            <person name="Dudchenko O."/>
            <person name="Sargent D.J."/>
            <person name="Mead D."/>
            <person name="Buti M."/>
            <person name="Cavallini A."/>
            <person name="Hytonen T."/>
            <person name="Andres J."/>
            <person name="Pham M."/>
            <person name="Weisz D."/>
            <person name="Mascagni F."/>
            <person name="Usai G."/>
            <person name="Natali L."/>
            <person name="Bassil N."/>
            <person name="Fernandez G.E."/>
            <person name="Lomsadze A."/>
            <person name="Armour M."/>
            <person name="Olukolu B."/>
            <person name="Poorten T."/>
            <person name="Britton C."/>
            <person name="Davik J."/>
            <person name="Ashrafi H."/>
            <person name="Aiden E.L."/>
            <person name="Borodovsky M."/>
            <person name="Worthington M."/>
        </authorList>
    </citation>
    <scope>NUCLEOTIDE SEQUENCE [LARGE SCALE GENOMIC DNA]</scope>
    <source>
        <tissue evidence="2">Leaf</tissue>
    </source>
</reference>
<feature type="domain" description="F-box" evidence="1">
    <location>
        <begin position="18"/>
        <end position="64"/>
    </location>
</feature>
<dbReference type="Proteomes" id="UP001457282">
    <property type="component" value="Unassembled WGS sequence"/>
</dbReference>
<dbReference type="PANTHER" id="PTHR35546">
    <property type="entry name" value="F-BOX PROTEIN INTERACTION DOMAIN PROTEIN-RELATED"/>
    <property type="match status" value="1"/>
</dbReference>
<dbReference type="InterPro" id="IPR055290">
    <property type="entry name" value="At3g26010-like"/>
</dbReference>
<sequence>MRSAKYLKRSKILSDEITSIIDALPDLLLVEILCRLPFESTVPCKLVSKRWSTVLSDPYFVRRFLSIQRELHRPILSTLLCTGKLKYAFLPKLSTRNFPLNLLLPTCSQEKEEDPQSQKGFGVALEKYDQKPQMNRGVVVGTYNDLILCCQSLEYQRDYFICNPYTKHCVSLPPTPCVYRTVHVGFICEPYYKEQQKTNSVEFILNADYRCRVVRLLPDFDMEIFSSETGEWIESAHELRPPKYMIFFSPGIACNGMLYWLCETVEQVYFIFELDVFSCDTSNEIIDKCRFIEGPNLHDGLPPFYYPGVRLGVSGRCLRVTKSLYNHGDNNIKIWEWREVADEEAGGKLKLKWHLIVEGVSLQEMVCNSKDPSINEFKERDSKLVRAFHPNNEDIMYLDFNGTITICNLRARTLEVVTQGPMGLKYQSPKDVFPFVLPWWPSPFPRALQTRVTSYYQVQYRYPRRNRKSTVKLNP</sequence>
<comment type="caution">
    <text evidence="2">The sequence shown here is derived from an EMBL/GenBank/DDBJ whole genome shotgun (WGS) entry which is preliminary data.</text>
</comment>
<protein>
    <recommendedName>
        <fullName evidence="1">F-box domain-containing protein</fullName>
    </recommendedName>
</protein>
<keyword evidence="3" id="KW-1185">Reference proteome</keyword>
<evidence type="ECO:0000313" key="2">
    <source>
        <dbReference type="EMBL" id="KAK9920905.1"/>
    </source>
</evidence>
<dbReference type="SUPFAM" id="SSF81383">
    <property type="entry name" value="F-box domain"/>
    <property type="match status" value="1"/>
</dbReference>
<dbReference type="PROSITE" id="PS50181">
    <property type="entry name" value="FBOX"/>
    <property type="match status" value="1"/>
</dbReference>
<organism evidence="2 3">
    <name type="scientific">Rubus argutus</name>
    <name type="common">Southern blackberry</name>
    <dbReference type="NCBI Taxonomy" id="59490"/>
    <lineage>
        <taxon>Eukaryota</taxon>
        <taxon>Viridiplantae</taxon>
        <taxon>Streptophyta</taxon>
        <taxon>Embryophyta</taxon>
        <taxon>Tracheophyta</taxon>
        <taxon>Spermatophyta</taxon>
        <taxon>Magnoliopsida</taxon>
        <taxon>eudicotyledons</taxon>
        <taxon>Gunneridae</taxon>
        <taxon>Pentapetalae</taxon>
        <taxon>rosids</taxon>
        <taxon>fabids</taxon>
        <taxon>Rosales</taxon>
        <taxon>Rosaceae</taxon>
        <taxon>Rosoideae</taxon>
        <taxon>Rosoideae incertae sedis</taxon>
        <taxon>Rubus</taxon>
    </lineage>
</organism>
<dbReference type="EMBL" id="JBEDUW010000006">
    <property type="protein sequence ID" value="KAK9920905.1"/>
    <property type="molecule type" value="Genomic_DNA"/>
</dbReference>
<gene>
    <name evidence="2" type="ORF">M0R45_029443</name>
</gene>